<dbReference type="PROSITE" id="PS50181">
    <property type="entry name" value="FBOX"/>
    <property type="match status" value="1"/>
</dbReference>
<dbReference type="Gene3D" id="3.80.10.10">
    <property type="entry name" value="Ribonuclease Inhibitor"/>
    <property type="match status" value="1"/>
</dbReference>
<dbReference type="InterPro" id="IPR001810">
    <property type="entry name" value="F-box_dom"/>
</dbReference>
<organism evidence="3 4">
    <name type="scientific">Paramarasmius palmivorus</name>
    <dbReference type="NCBI Taxonomy" id="297713"/>
    <lineage>
        <taxon>Eukaryota</taxon>
        <taxon>Fungi</taxon>
        <taxon>Dikarya</taxon>
        <taxon>Basidiomycota</taxon>
        <taxon>Agaricomycotina</taxon>
        <taxon>Agaricomycetes</taxon>
        <taxon>Agaricomycetidae</taxon>
        <taxon>Agaricales</taxon>
        <taxon>Marasmiineae</taxon>
        <taxon>Marasmiaceae</taxon>
        <taxon>Paramarasmius</taxon>
    </lineage>
</organism>
<reference evidence="3 4" key="1">
    <citation type="submission" date="2024-01" db="EMBL/GenBank/DDBJ databases">
        <title>A draft genome for a cacao thread blight-causing isolate of Paramarasmius palmivorus.</title>
        <authorList>
            <person name="Baruah I.K."/>
            <person name="Bukari Y."/>
            <person name="Amoako-Attah I."/>
            <person name="Meinhardt L.W."/>
            <person name="Bailey B.A."/>
            <person name="Cohen S.P."/>
        </authorList>
    </citation>
    <scope>NUCLEOTIDE SEQUENCE [LARGE SCALE GENOMIC DNA]</scope>
    <source>
        <strain evidence="3 4">GH-12</strain>
    </source>
</reference>
<sequence>MVHQLRINAATAFPSAVANVPSEIWREIFKLVSPPNGVGITPQAIRHEPWTLGQVCRYWRAIVKAFPDLWDVLDLEMRASGPDFVLGLVDFQRVVEIFHDLQPRFAGRPVQITFHDIYKGWRPGMQSILDCFFDPNLKIKPAIPWKQITHIQVSYRFHARNVNELLRRCHKLERLEACDVWISSPLSPMRIQHNGLREFRLSPSVYDPIIEIDAVKNLVFPKLERLEVISGNERQGVSSVLQMLRGSRCTLKALCVENLRYGDPGRNVESLLDVAPDLKELVLEGDITADLIDTCTARLPHLEKLVVRCTPFTGEPFEVAMQPPLSTILDAAITLPQLRNIEVEACVPEHMWPAGDQLQRVDMLRSDGLTVLLQYTQPPGTDTSIIPPVLFLRAQSNPESESESESGSGTDTDSSSEYYSSDPEWE</sequence>
<evidence type="ECO:0000256" key="1">
    <source>
        <dbReference type="SAM" id="MobiDB-lite"/>
    </source>
</evidence>
<dbReference type="EMBL" id="JAYKXP010000330">
    <property type="protein sequence ID" value="KAK7015148.1"/>
    <property type="molecule type" value="Genomic_DNA"/>
</dbReference>
<gene>
    <name evidence="3" type="ORF">VNI00_019196</name>
</gene>
<keyword evidence="4" id="KW-1185">Reference proteome</keyword>
<evidence type="ECO:0000313" key="3">
    <source>
        <dbReference type="EMBL" id="KAK7015148.1"/>
    </source>
</evidence>
<accession>A0AAW0APZ7</accession>
<feature type="compositionally biased region" description="Low complexity" evidence="1">
    <location>
        <begin position="405"/>
        <end position="426"/>
    </location>
</feature>
<evidence type="ECO:0000313" key="4">
    <source>
        <dbReference type="Proteomes" id="UP001383192"/>
    </source>
</evidence>
<proteinExistence type="predicted"/>
<comment type="caution">
    <text evidence="3">The sequence shown here is derived from an EMBL/GenBank/DDBJ whole genome shotgun (WGS) entry which is preliminary data.</text>
</comment>
<dbReference type="SUPFAM" id="SSF52047">
    <property type="entry name" value="RNI-like"/>
    <property type="match status" value="1"/>
</dbReference>
<name>A0AAW0APZ7_9AGAR</name>
<dbReference type="AlphaFoldDB" id="A0AAW0APZ7"/>
<feature type="domain" description="F-box" evidence="2">
    <location>
        <begin position="14"/>
        <end position="73"/>
    </location>
</feature>
<feature type="region of interest" description="Disordered" evidence="1">
    <location>
        <begin position="392"/>
        <end position="426"/>
    </location>
</feature>
<dbReference type="InterPro" id="IPR032675">
    <property type="entry name" value="LRR_dom_sf"/>
</dbReference>
<evidence type="ECO:0000259" key="2">
    <source>
        <dbReference type="PROSITE" id="PS50181"/>
    </source>
</evidence>
<protein>
    <recommendedName>
        <fullName evidence="2">F-box domain-containing protein</fullName>
    </recommendedName>
</protein>
<dbReference type="Proteomes" id="UP001383192">
    <property type="component" value="Unassembled WGS sequence"/>
</dbReference>